<feature type="domain" description="FAS1" evidence="4">
    <location>
        <begin position="43"/>
        <end position="186"/>
    </location>
</feature>
<evidence type="ECO:0000313" key="5">
    <source>
        <dbReference type="EMBL" id="AWW28872.1"/>
    </source>
</evidence>
<dbReference type="InterPro" id="IPR036378">
    <property type="entry name" value="FAS1_dom_sf"/>
</dbReference>
<dbReference type="RefSeq" id="WP_112782293.1">
    <property type="nucleotide sequence ID" value="NZ_CP030041.1"/>
</dbReference>
<dbReference type="PROSITE" id="PS50213">
    <property type="entry name" value="FAS1"/>
    <property type="match status" value="1"/>
</dbReference>
<keyword evidence="6" id="KW-1185">Reference proteome</keyword>
<dbReference type="KEGG" id="est:DN752_01290"/>
<dbReference type="InterPro" id="IPR050904">
    <property type="entry name" value="Adhesion/Biosynth-related"/>
</dbReference>
<dbReference type="Proteomes" id="UP000248688">
    <property type="component" value="Chromosome"/>
</dbReference>
<dbReference type="InterPro" id="IPR055372">
    <property type="entry name" value="CBM96"/>
</dbReference>
<name>A0A2Z4ID08_9BACT</name>
<dbReference type="AlphaFoldDB" id="A0A2Z4ID08"/>
<proteinExistence type="predicted"/>
<dbReference type="Pfam" id="PF02469">
    <property type="entry name" value="Fasciclin"/>
    <property type="match status" value="1"/>
</dbReference>
<dbReference type="PROSITE" id="PS51257">
    <property type="entry name" value="PROKAR_LIPOPROTEIN"/>
    <property type="match status" value="1"/>
</dbReference>
<dbReference type="Gene3D" id="2.30.180.10">
    <property type="entry name" value="FAS1 domain"/>
    <property type="match status" value="1"/>
</dbReference>
<sequence>MKSLPIKINGALLTLIVAGVVFYSCTVQEDYDYHPAGITGKLEMPALEYFQSHESFTMLSSAIDLAGLTEAYSAEQIRTFIAPTDRAFEEYLEENAYGSLEEVPVPILRNLLRYHIVEDKVLFSDPELFESNLPIAYSTESGQAMYLSHNTNFVGLVNQGTSQQWEIATSNLEPTNGVIHVVNAIVYFSAASTDLDELDPSVKTDTIFPLADTYINGGAAANSNFGSTNLLKVKNVTGDGDYDRKAYLMFDLNELPAEGVITDLRFEVGVSFTHAKNLDMNLFQVPDTTWTEMGLNWNNATAPVDPPVATITTTKVSAFNFDLTDFYTGLEKRGKLSLMIDGQDTGDETNDLASKEHETLPAPMIIAIIATGNSVLDLVTNTGISVESGGSVALDSEMLEITGASANDIIYTVEEVAQHGWLISGATILKPGDRFTQNDINVMNLVYISNGEGSEDQLVLSARDRAGAKLDPFEVEVIIE</sequence>
<dbReference type="SUPFAM" id="SSF82153">
    <property type="entry name" value="FAS1 domain"/>
    <property type="match status" value="1"/>
</dbReference>
<keyword evidence="2" id="KW-0964">Secreted</keyword>
<dbReference type="Pfam" id="PF24517">
    <property type="entry name" value="CBM96"/>
    <property type="match status" value="1"/>
</dbReference>
<comment type="subcellular location">
    <subcellularLocation>
        <location evidence="1">Secreted</location>
    </subcellularLocation>
</comment>
<dbReference type="OrthoDB" id="691725at2"/>
<dbReference type="EMBL" id="CP030041">
    <property type="protein sequence ID" value="AWW28872.1"/>
    <property type="molecule type" value="Genomic_DNA"/>
</dbReference>
<dbReference type="PANTHER" id="PTHR10900">
    <property type="entry name" value="PERIOSTIN-RELATED"/>
    <property type="match status" value="1"/>
</dbReference>
<dbReference type="InterPro" id="IPR000782">
    <property type="entry name" value="FAS1_domain"/>
</dbReference>
<evidence type="ECO:0000256" key="3">
    <source>
        <dbReference type="ARBA" id="ARBA00022729"/>
    </source>
</evidence>
<evidence type="ECO:0000256" key="2">
    <source>
        <dbReference type="ARBA" id="ARBA00022525"/>
    </source>
</evidence>
<dbReference type="GO" id="GO:0005615">
    <property type="term" value="C:extracellular space"/>
    <property type="evidence" value="ECO:0007669"/>
    <property type="project" value="TreeGrafter"/>
</dbReference>
<evidence type="ECO:0000259" key="4">
    <source>
        <dbReference type="PROSITE" id="PS50213"/>
    </source>
</evidence>
<gene>
    <name evidence="5" type="ORF">DN752_01290</name>
</gene>
<reference evidence="5 6" key="1">
    <citation type="submission" date="2018-06" db="EMBL/GenBank/DDBJ databases">
        <title>Echinicola strongylocentroti sp. nov., isolated from a sea urchin Strongylocentrotus intermedius.</title>
        <authorList>
            <person name="Bae S.S."/>
        </authorList>
    </citation>
    <scope>NUCLEOTIDE SEQUENCE [LARGE SCALE GENOMIC DNA]</scope>
    <source>
        <strain evidence="5 6">MEBiC08714</strain>
    </source>
</reference>
<protein>
    <recommendedName>
        <fullName evidence="4">FAS1 domain-containing protein</fullName>
    </recommendedName>
</protein>
<evidence type="ECO:0000256" key="1">
    <source>
        <dbReference type="ARBA" id="ARBA00004613"/>
    </source>
</evidence>
<dbReference type="Pfam" id="PF16184">
    <property type="entry name" value="Cadherin_3"/>
    <property type="match status" value="1"/>
</dbReference>
<organism evidence="5 6">
    <name type="scientific">Echinicola strongylocentroti</name>
    <dbReference type="NCBI Taxonomy" id="1795355"/>
    <lineage>
        <taxon>Bacteria</taxon>
        <taxon>Pseudomonadati</taxon>
        <taxon>Bacteroidota</taxon>
        <taxon>Cytophagia</taxon>
        <taxon>Cytophagales</taxon>
        <taxon>Cyclobacteriaceae</taxon>
        <taxon>Echinicola</taxon>
    </lineage>
</organism>
<dbReference type="PANTHER" id="PTHR10900:SF77">
    <property type="entry name" value="FI19380P1"/>
    <property type="match status" value="1"/>
</dbReference>
<dbReference type="NCBIfam" id="NF033679">
    <property type="entry name" value="DNRLRE_dom"/>
    <property type="match status" value="1"/>
</dbReference>
<evidence type="ECO:0000313" key="6">
    <source>
        <dbReference type="Proteomes" id="UP000248688"/>
    </source>
</evidence>
<accession>A0A2Z4ID08</accession>
<keyword evidence="3" id="KW-0732">Signal</keyword>